<dbReference type="EMBL" id="KK107031">
    <property type="protein sequence ID" value="EZA62121.1"/>
    <property type="molecule type" value="Genomic_DNA"/>
</dbReference>
<feature type="non-terminal residue" evidence="2">
    <location>
        <position position="1"/>
    </location>
</feature>
<feature type="region of interest" description="Disordered" evidence="1">
    <location>
        <begin position="1"/>
        <end position="62"/>
    </location>
</feature>
<dbReference type="AlphaFoldDB" id="A0A026X2B6"/>
<protein>
    <submittedName>
        <fullName evidence="2">Uncharacterized protein</fullName>
    </submittedName>
</protein>
<proteinExistence type="predicted"/>
<evidence type="ECO:0000313" key="2">
    <source>
        <dbReference type="EMBL" id="EZA62121.1"/>
    </source>
</evidence>
<feature type="compositionally biased region" description="Basic and acidic residues" evidence="1">
    <location>
        <begin position="110"/>
        <end position="148"/>
    </location>
</feature>
<name>A0A026X2B6_OOCBI</name>
<accession>A0A026X2B6</accession>
<feature type="compositionally biased region" description="Basic and acidic residues" evidence="1">
    <location>
        <begin position="1"/>
        <end position="14"/>
    </location>
</feature>
<organism evidence="2 3">
    <name type="scientific">Ooceraea biroi</name>
    <name type="common">Clonal raider ant</name>
    <name type="synonym">Cerapachys biroi</name>
    <dbReference type="NCBI Taxonomy" id="2015173"/>
    <lineage>
        <taxon>Eukaryota</taxon>
        <taxon>Metazoa</taxon>
        <taxon>Ecdysozoa</taxon>
        <taxon>Arthropoda</taxon>
        <taxon>Hexapoda</taxon>
        <taxon>Insecta</taxon>
        <taxon>Pterygota</taxon>
        <taxon>Neoptera</taxon>
        <taxon>Endopterygota</taxon>
        <taxon>Hymenoptera</taxon>
        <taxon>Apocrita</taxon>
        <taxon>Aculeata</taxon>
        <taxon>Formicoidea</taxon>
        <taxon>Formicidae</taxon>
        <taxon>Dorylinae</taxon>
        <taxon>Ooceraea</taxon>
    </lineage>
</organism>
<feature type="region of interest" description="Disordered" evidence="1">
    <location>
        <begin position="191"/>
        <end position="242"/>
    </location>
</feature>
<dbReference type="Proteomes" id="UP000053097">
    <property type="component" value="Unassembled WGS sequence"/>
</dbReference>
<feature type="non-terminal residue" evidence="2">
    <location>
        <position position="242"/>
    </location>
</feature>
<feature type="compositionally biased region" description="Basic and acidic residues" evidence="1">
    <location>
        <begin position="23"/>
        <end position="61"/>
    </location>
</feature>
<keyword evidence="3" id="KW-1185">Reference proteome</keyword>
<evidence type="ECO:0000256" key="1">
    <source>
        <dbReference type="SAM" id="MobiDB-lite"/>
    </source>
</evidence>
<sequence length="242" mass="26472">ARYDAHTSRHETRLTPRVPTDVGTRRARERAQRGGGGEADRGNVDKDGRWQTGRESREPRGRFAHVQTHARTHVRTYVRMHARMHARTHAAVRAVRHETRLTPRVPTDVGTRRARERAQRGGGGEADRGNVDKDGRWQTGRESREPRGRFAHVQTHARTHVPGARTCGGARAIRATSAAFVGVLPPTDIDNDRVQGGAGGSGRCRRGWTSAKLPSRAAALPTRATAHERRRGTSGQAVAGGG</sequence>
<evidence type="ECO:0000313" key="3">
    <source>
        <dbReference type="Proteomes" id="UP000053097"/>
    </source>
</evidence>
<reference evidence="2 3" key="1">
    <citation type="journal article" date="2014" name="Curr. Biol.">
        <title>The genome of the clonal raider ant Cerapachys biroi.</title>
        <authorList>
            <person name="Oxley P.R."/>
            <person name="Ji L."/>
            <person name="Fetter-Pruneda I."/>
            <person name="McKenzie S.K."/>
            <person name="Li C."/>
            <person name="Hu H."/>
            <person name="Zhang G."/>
            <person name="Kronauer D.J."/>
        </authorList>
    </citation>
    <scope>NUCLEOTIDE SEQUENCE [LARGE SCALE GENOMIC DNA]</scope>
</reference>
<gene>
    <name evidence="2" type="ORF">X777_05448</name>
</gene>
<feature type="region of interest" description="Disordered" evidence="1">
    <location>
        <begin position="106"/>
        <end position="148"/>
    </location>
</feature>